<sequence>MGGYDKPEEMASDSEPIPNLWFVLKAGETPEACDESLLHAYELCDKMALSPQFIKEKRVLSMEPGKEDIFVLAKFEGPVFDFLKKMFQTKDHGRCGSVFGPFCVISCLKIEEPLPDMPYPMYSATMKNLIICTTAFSREANEDIRQKVEEMSGIYAKQLHEGVTHLVAAQPFSDKWKIAKERGIPIMSRSWINVTYEASLQRICRATDTEFTSCIFKPFEGLIICLSQVPAKEKEALVSLISKHGGTFSPKLEKDITNMLVTTSTVSDKYKFARKWGIPIVTPDWVFKSASHGQTENINDYRVIGVQVSTPEQEKKCTPGLMDFDVSCISVAADTQKSTRYVDETMSAASMIIPPVIPFKRPQPETSEDWEFPDLKEIRKGGFFLDGCKIHLHGFNPSLMEKVKKILVTAGGLLYQHPSPGLSHVVLAGKDETFLEQLRRKEFGCHIVDAKWLVECCKSKRHLDENEFSISSASPAEVTVVEPPSKKKAKVGVGSMGLEDESLLLQYIDAGGESIKSRYDAGSTKGEETTGEELTIVEEVHFDVGAVSQIFNGLTFQIMGLNSDEAKSVKKSILQNGGLVSPHYNNKTDYAVVPFLGIKERVQAFDVVTSLFIDDCMNAQQVLDVTYYHKPVKMKADVDSPLRECIATLSLYSDCERVFLTKALQALGARTQEQLTRRDKPDIGLRANTHLVCLSPEGPKYEAAKKWGVICVSGWWILACAQHGIRIPESDYPPGMAEPFDEDDEEEEEEKGESTLHNNVEKDDEMVIATPAPQATRKTSVSGASPSLTSTNAHDGPIVSMRPRNWETPPIVRQALKVERKTPLWKRDLDDPEVKLYLAKTKTPDLGKLNDHFPTPRRRKLFELEVNAAPPLPTPPEKRLKRLLDYHYPPSMEQLENEAFEHLDRVKDKFCKAIDREMEKRKLTQDSQRAEKKKDAKTAPLAGVVIHVQLKSADLDKESELYEMVDSLGGKCQHQYDDQVTHLVFQGRGNAKVLKQAREGKKFVVSPEWVTTCAKEMSRADELLFPYSSTSATPASQLSVSRIPRTPCQMTKKMEKTAAADVSLADEEPQSDKSSSSVLERHLEDLKRITKQPIEWTKVRRLGSSGTLPPPTAEAVQQHPEQLSTGDKPQNGASIDECQGVTWDDPVARKQKEKLLEYFENEGATQSQELPLHTSQPKLFMFSRIDDQERERYKSVLEKFGAMVSEGGNYDPAATHLITERPLRNEKVLSCIAAGKWVLGAHYINASIAADRLLPEEEFEWGSEEMFQAFPELSDDERRRSRAAQRWRQEIQSGKKSGAFSHITAIIHTPPHRREAFTRFLMAGKGQVSSAKPPYRDIEGVTHVFVEKPSECKEPIDIAYLHEHGLECLVPLYLNDYLMGELQPIEKYYETNYKRFVDSLA</sequence>
<feature type="region of interest" description="Disordered" evidence="2">
    <location>
        <begin position="728"/>
        <end position="758"/>
    </location>
</feature>
<dbReference type="CDD" id="cd17728">
    <property type="entry name" value="BRCT_TopBP1_rpt8"/>
    <property type="match status" value="1"/>
</dbReference>
<dbReference type="SUPFAM" id="SSF52113">
    <property type="entry name" value="BRCT domain"/>
    <property type="match status" value="7"/>
</dbReference>
<proteinExistence type="predicted"/>
<keyword evidence="5" id="KW-1185">Reference proteome</keyword>
<feature type="domain" description="BRCT" evidence="3">
    <location>
        <begin position="546"/>
        <end position="630"/>
    </location>
</feature>
<dbReference type="EMBL" id="LR900622">
    <property type="protein sequence ID" value="CAD7246334.1"/>
    <property type="molecule type" value="Genomic_DNA"/>
</dbReference>
<dbReference type="CDD" id="cd17738">
    <property type="entry name" value="BRCT_TopBP1_rpt7"/>
    <property type="match status" value="1"/>
</dbReference>
<evidence type="ECO:0000256" key="2">
    <source>
        <dbReference type="SAM" id="MobiDB-lite"/>
    </source>
</evidence>
<dbReference type="InterPro" id="IPR059215">
    <property type="entry name" value="BRCT2_TopBP1-like"/>
</dbReference>
<dbReference type="GO" id="GO:0006270">
    <property type="term" value="P:DNA replication initiation"/>
    <property type="evidence" value="ECO:0007669"/>
    <property type="project" value="TreeGrafter"/>
</dbReference>
<dbReference type="GO" id="GO:0007095">
    <property type="term" value="P:mitotic G2 DNA damage checkpoint signaling"/>
    <property type="evidence" value="ECO:0007669"/>
    <property type="project" value="TreeGrafter"/>
</dbReference>
<feature type="domain" description="BRCT" evidence="3">
    <location>
        <begin position="1179"/>
        <end position="1261"/>
    </location>
</feature>
<dbReference type="FunFam" id="3.40.50.10190:FF:000018">
    <property type="entry name" value="DNA topoisomerase 2-binding protein 1"/>
    <property type="match status" value="1"/>
</dbReference>
<feature type="region of interest" description="Disordered" evidence="2">
    <location>
        <begin position="1100"/>
        <end position="1141"/>
    </location>
</feature>
<dbReference type="SMART" id="SM00292">
    <property type="entry name" value="BRCT"/>
    <property type="match status" value="8"/>
</dbReference>
<dbReference type="InterPro" id="IPR036420">
    <property type="entry name" value="BRCT_dom_sf"/>
</dbReference>
<dbReference type="Gene3D" id="3.40.50.10190">
    <property type="entry name" value="BRCT domain"/>
    <property type="match status" value="9"/>
</dbReference>
<dbReference type="GO" id="GO:0033314">
    <property type="term" value="P:mitotic DNA replication checkpoint signaling"/>
    <property type="evidence" value="ECO:0007669"/>
    <property type="project" value="TreeGrafter"/>
</dbReference>
<evidence type="ECO:0000259" key="3">
    <source>
        <dbReference type="PROSITE" id="PS50172"/>
    </source>
</evidence>
<feature type="compositionally biased region" description="Polar residues" evidence="2">
    <location>
        <begin position="1119"/>
        <end position="1133"/>
    </location>
</feature>
<feature type="compositionally biased region" description="Acidic residues" evidence="2">
    <location>
        <begin position="739"/>
        <end position="751"/>
    </location>
</feature>
<dbReference type="EMBL" id="CAJPEV010001105">
    <property type="protein sequence ID" value="CAG0890753.1"/>
    <property type="molecule type" value="Genomic_DNA"/>
</dbReference>
<evidence type="ECO:0000256" key="1">
    <source>
        <dbReference type="ARBA" id="ARBA00022737"/>
    </source>
</evidence>
<accession>A0A7R9A3I5</accession>
<dbReference type="InterPro" id="IPR001357">
    <property type="entry name" value="BRCT_dom"/>
</dbReference>
<feature type="domain" description="BRCT" evidence="3">
    <location>
        <begin position="936"/>
        <end position="1027"/>
    </location>
</feature>
<feature type="domain" description="BRCT" evidence="3">
    <location>
        <begin position="214"/>
        <end position="303"/>
    </location>
</feature>
<organism evidence="4">
    <name type="scientific">Darwinula stevensoni</name>
    <dbReference type="NCBI Taxonomy" id="69355"/>
    <lineage>
        <taxon>Eukaryota</taxon>
        <taxon>Metazoa</taxon>
        <taxon>Ecdysozoa</taxon>
        <taxon>Arthropoda</taxon>
        <taxon>Crustacea</taxon>
        <taxon>Oligostraca</taxon>
        <taxon>Ostracoda</taxon>
        <taxon>Podocopa</taxon>
        <taxon>Podocopida</taxon>
        <taxon>Darwinulocopina</taxon>
        <taxon>Darwinuloidea</taxon>
        <taxon>Darwinulidae</taxon>
        <taxon>Darwinula</taxon>
    </lineage>
</organism>
<dbReference type="PROSITE" id="PS50172">
    <property type="entry name" value="BRCT"/>
    <property type="match status" value="7"/>
</dbReference>
<dbReference type="PANTHER" id="PTHR13561">
    <property type="entry name" value="DNA REPLICATION REGULATOR DPB11-RELATED"/>
    <property type="match status" value="1"/>
</dbReference>
<feature type="domain" description="BRCT" evidence="3">
    <location>
        <begin position="121"/>
        <end position="192"/>
    </location>
</feature>
<name>A0A7R9A3I5_9CRUS</name>
<feature type="compositionally biased region" description="Polar residues" evidence="2">
    <location>
        <begin position="776"/>
        <end position="793"/>
    </location>
</feature>
<protein>
    <recommendedName>
        <fullName evidence="3">BRCT domain-containing protein</fullName>
    </recommendedName>
</protein>
<dbReference type="Pfam" id="PF12738">
    <property type="entry name" value="PTCB-BRCT"/>
    <property type="match status" value="3"/>
</dbReference>
<gene>
    <name evidence="4" type="ORF">DSTB1V02_LOCUS6185</name>
</gene>
<dbReference type="Proteomes" id="UP000677054">
    <property type="component" value="Unassembled WGS sequence"/>
</dbReference>
<feature type="domain" description="BRCT" evidence="3">
    <location>
        <begin position="385"/>
        <end position="470"/>
    </location>
</feature>
<evidence type="ECO:0000313" key="5">
    <source>
        <dbReference type="Proteomes" id="UP000677054"/>
    </source>
</evidence>
<feature type="domain" description="BRCT" evidence="3">
    <location>
        <begin position="656"/>
        <end position="734"/>
    </location>
</feature>
<reference evidence="4" key="1">
    <citation type="submission" date="2020-11" db="EMBL/GenBank/DDBJ databases">
        <authorList>
            <person name="Tran Van P."/>
        </authorList>
    </citation>
    <scope>NUCLEOTIDE SEQUENCE</scope>
</reference>
<keyword evidence="1" id="KW-0677">Repeat</keyword>
<dbReference type="InterPro" id="IPR049936">
    <property type="entry name" value="TopBP1_BRCT_8"/>
</dbReference>
<dbReference type="Pfam" id="PF00533">
    <property type="entry name" value="BRCT"/>
    <property type="match status" value="3"/>
</dbReference>
<dbReference type="PANTHER" id="PTHR13561:SF20">
    <property type="entry name" value="DNA TOPOISOMERASE 2-BINDING PROTEIN 1"/>
    <property type="match status" value="1"/>
</dbReference>
<evidence type="ECO:0000313" key="4">
    <source>
        <dbReference type="EMBL" id="CAD7246334.1"/>
    </source>
</evidence>
<feature type="region of interest" description="Disordered" evidence="2">
    <location>
        <begin position="774"/>
        <end position="804"/>
    </location>
</feature>
<dbReference type="OrthoDB" id="251770at2759"/>
<dbReference type="CDD" id="cd17731">
    <property type="entry name" value="BRCT_TopBP1_rpt2_like"/>
    <property type="match status" value="2"/>
</dbReference>
<feature type="region of interest" description="Disordered" evidence="2">
    <location>
        <begin position="1052"/>
        <end position="1079"/>
    </location>
</feature>